<reference evidence="2" key="8">
    <citation type="journal article" date="2018" name="J. ISSAAS">
        <title>In Silico Identification of Three Types of Integrative and Conjugative Elements (ICEs) in Elizabethkingia anophelis Strains Isolated from Around the World.</title>
        <authorList>
            <person name="Xu J."/>
            <person name="Pei D."/>
            <person name="Nicholson A."/>
            <person name="Lan Y."/>
            <person name="Xia Q."/>
        </authorList>
    </citation>
    <scope>NUCLEOTIDE SEQUENCE</scope>
</reference>
<reference evidence="2" key="2">
    <citation type="journal article" date="2014" name="PLoS ONE">
        <title>Insights from the genome annotation of Elizabethkingia anophelis from the malaria vector Anopheles gambiae.</title>
        <authorList>
            <person name="Kukutla P."/>
            <person name="Lindberg B.G."/>
            <person name="Pei D."/>
            <person name="Rayl M."/>
            <person name="Yu W."/>
            <person name="Steritz M."/>
            <person name="Faye I."/>
            <person name="Xu J."/>
        </authorList>
    </citation>
    <scope>NUCLEOTIDE SEQUENCE</scope>
</reference>
<reference evidence="2" key="3">
    <citation type="journal article" date="2016" name="Genome Announc.">
        <title>Complete Genome Sequences of Four Strains from the 2015-2016 Elizabethkingia anophelis Outbreak.</title>
        <authorList>
            <person name="Nicholson A.C."/>
            <person name="Whitney A.M."/>
            <person name="Emery B.D."/>
            <person name="Bell M.E."/>
            <person name="Gartin J.T."/>
            <person name="Humrighouse B.W."/>
            <person name="Loparev V.N."/>
            <person name="Batra D."/>
            <person name="Sheth M."/>
            <person name="Rowe L.A."/>
            <person name="Juieng P."/>
            <person name="Knipe K."/>
            <person name="Gulvik C."/>
            <person name="McQuiston J.R."/>
        </authorList>
    </citation>
    <scope>NUCLEOTIDE SEQUENCE</scope>
</reference>
<name>A0A455ZE70_9FLAO</name>
<keyword evidence="1" id="KW-1133">Transmembrane helix</keyword>
<keyword evidence="1" id="KW-0472">Membrane</keyword>
<keyword evidence="1" id="KW-0812">Transmembrane</keyword>
<gene>
    <name evidence="2" type="primary">ICEEaII(6)_F3201_78707_78880</name>
</gene>
<accession>A0A455ZE70</accession>
<dbReference type="AlphaFoldDB" id="A0A455ZE70"/>
<evidence type="ECO:0000256" key="1">
    <source>
        <dbReference type="SAM" id="Phobius"/>
    </source>
</evidence>
<reference evidence="2" key="6">
    <citation type="journal article" date="2017" name="Nat. Commun.">
        <title>Evolutionary dynamics and genomic features of the Elizabethkingia anophelis 2015 to 2016 Wisconsin outbreak strain.</title>
        <authorList>
            <person name="Perrin A."/>
            <person name="Larsonneur E."/>
            <person name="Nicholson A.C."/>
            <person name="Edwards D.J."/>
            <person name="Gundlach K.M."/>
            <person name="Whitney A.M."/>
            <person name="Gulvik C.A."/>
            <person name="Bell M.E."/>
            <person name="Rendueles O."/>
            <person name="Cury J."/>
            <person name="Hugon P."/>
            <person name="Clermont D."/>
            <person name="Enouf V."/>
            <person name="Loparev V."/>
            <person name="Juieng P."/>
            <person name="Monson T."/>
            <person name="Warshauer D."/>
            <person name="Elbadawi L.I."/>
            <person name="Walters M.S."/>
            <person name="Crist M.B."/>
            <person name="Noble-Wang J."/>
            <person name="Borlaug G."/>
            <person name="Rocha E.P.C."/>
            <person name="Criscuolo A."/>
            <person name="Touchon M."/>
            <person name="Davis J.P."/>
            <person name="Holt K.E."/>
            <person name="McQuiston J.R."/>
            <person name="Brisse S."/>
        </authorList>
    </citation>
    <scope>NUCLEOTIDE SEQUENCE</scope>
</reference>
<protein>
    <submittedName>
        <fullName evidence="2">Uncharacterized protein</fullName>
    </submittedName>
</protein>
<sequence length="57" mass="6752">MTAYTLNIVFKIFAPLSLFQTVIAKIFTININNKRRVDIKRKRPFVSIMYLVSIIYK</sequence>
<reference evidence="2" key="5">
    <citation type="journal article" date="2017" name="Genome Announc.">
        <title>Complete Circularized Genome Sequences of Four Strains of Elizabethkingia anophelis, Including Two Novel Strains Isolated from Wild-Caught Anopheles sinensis.</title>
        <authorList>
            <person name="Pei D."/>
            <person name="Nicholson A.C."/>
            <person name="Jiang J."/>
            <person name="Chen H."/>
            <person name="Whitney A.M."/>
            <person name="Villarma A."/>
            <person name="Bell M."/>
            <person name="Humrighouse B."/>
            <person name="Rowe L.A."/>
            <person name="Sheth M."/>
            <person name="Batra D."/>
            <person name="Juieng P."/>
            <person name="Loparev V.N."/>
            <person name="McQuiston J.R."/>
            <person name="Lan Y."/>
            <person name="Ma Y."/>
            <person name="Xu J."/>
        </authorList>
    </citation>
    <scope>NUCLEOTIDE SEQUENCE</scope>
</reference>
<reference evidence="2" key="7">
    <citation type="journal article" date="2017" name="Sci. Rep.">
        <title>Genomic features, phylogenetic relationships, and comparative genomics of Elizabethkingia anophelis strain EM361-97 isolated in Taiwan.</title>
        <authorList>
            <person name="Lin J.N."/>
            <person name="Lai C.H."/>
            <person name="Yang C.H."/>
            <person name="Huang Y.H."/>
            <person name="Lin H.H."/>
        </authorList>
    </citation>
    <scope>NUCLEOTIDE SEQUENCE</scope>
</reference>
<reference evidence="2" key="4">
    <citation type="journal article" date="2016" name="Sci. Rep.">
        <title>Genomic epidemiology and global diversity of the emerging bacterial pathogen Elizabethkingia anophelis.</title>
        <authorList>
            <person name="Breurec S."/>
            <person name="Criscuolo A."/>
            <person name="Diancourt L."/>
            <person name="Rendueles O."/>
            <person name="Vandenbogaert M."/>
            <person name="Passet V."/>
            <person name="Caro V."/>
            <person name="Rocha E.P."/>
            <person name="Touchon M."/>
            <person name="Brisse S."/>
        </authorList>
    </citation>
    <scope>NUCLEOTIDE SEQUENCE</scope>
</reference>
<proteinExistence type="predicted"/>
<dbReference type="EMBL" id="BK010600">
    <property type="protein sequence ID" value="DAC75137.1"/>
    <property type="molecule type" value="Genomic_DNA"/>
</dbReference>
<organism evidence="2">
    <name type="scientific">Elizabethkingia anophelis</name>
    <dbReference type="NCBI Taxonomy" id="1117645"/>
    <lineage>
        <taxon>Bacteria</taxon>
        <taxon>Pseudomonadati</taxon>
        <taxon>Bacteroidota</taxon>
        <taxon>Flavobacteriia</taxon>
        <taxon>Flavobacteriales</taxon>
        <taxon>Weeksellaceae</taxon>
        <taxon>Elizabethkingia</taxon>
    </lineage>
</organism>
<evidence type="ECO:0000313" key="2">
    <source>
        <dbReference type="EMBL" id="DAC75137.1"/>
    </source>
</evidence>
<feature type="transmembrane region" description="Helical" evidence="1">
    <location>
        <begin position="12"/>
        <end position="33"/>
    </location>
</feature>
<reference evidence="2" key="1">
    <citation type="journal article" date="2014" name="Genome Biol. Evol.">
        <title>Comparative genomic analysis of malaria mosquito vector-associated novel pathogen Elizabethkingia anophelis.</title>
        <authorList>
            <person name="Teo J."/>
            <person name="Tan S.Y."/>
            <person name="Liu Y."/>
            <person name="Tay M."/>
            <person name="Ding Y."/>
            <person name="Li Y."/>
            <person name="Kjelleberg S."/>
            <person name="Givskov M."/>
            <person name="Lin R.T."/>
            <person name="Yang L."/>
        </authorList>
    </citation>
    <scope>NUCLEOTIDE SEQUENCE</scope>
</reference>